<protein>
    <submittedName>
        <fullName evidence="2">Unannotated protein</fullName>
    </submittedName>
</protein>
<feature type="transmembrane region" description="Helical" evidence="1">
    <location>
        <begin position="86"/>
        <end position="104"/>
    </location>
</feature>
<dbReference type="EMBL" id="CAEZXP010000001">
    <property type="protein sequence ID" value="CAB4685009.1"/>
    <property type="molecule type" value="Genomic_DNA"/>
</dbReference>
<keyword evidence="1" id="KW-0472">Membrane</keyword>
<keyword evidence="1" id="KW-0812">Transmembrane</keyword>
<reference evidence="2" key="1">
    <citation type="submission" date="2020-05" db="EMBL/GenBank/DDBJ databases">
        <authorList>
            <person name="Chiriac C."/>
            <person name="Salcher M."/>
            <person name="Ghai R."/>
            <person name="Kavagutti S V."/>
        </authorList>
    </citation>
    <scope>NUCLEOTIDE SEQUENCE</scope>
</reference>
<evidence type="ECO:0000256" key="1">
    <source>
        <dbReference type="SAM" id="Phobius"/>
    </source>
</evidence>
<evidence type="ECO:0000313" key="2">
    <source>
        <dbReference type="EMBL" id="CAB4685009.1"/>
    </source>
</evidence>
<proteinExistence type="predicted"/>
<sequence length="201" mass="20900">MPLGRARGFLAGRGLLLLPVAALAVHQLRYLLGYGSSAGQALAAQGHGYVNSLAPWLALLLAFAIGSGILRISAGLHGVATPTRRAFTAVWAASTVALIGLYVVQETLEEYVASGHPSGFTGVFGHGGWWALVLALAFGAVIAASVGLVDDLVEFAVRSRASRVWWAISVRHAFVEGTRVLAGVAFGWQGRGPPAQSIFAA</sequence>
<dbReference type="AlphaFoldDB" id="A0A6J6NFF9"/>
<gene>
    <name evidence="2" type="ORF">UFOPK2399_00220</name>
</gene>
<feature type="transmembrane region" description="Helical" evidence="1">
    <location>
        <begin position="129"/>
        <end position="153"/>
    </location>
</feature>
<organism evidence="2">
    <name type="scientific">freshwater metagenome</name>
    <dbReference type="NCBI Taxonomy" id="449393"/>
    <lineage>
        <taxon>unclassified sequences</taxon>
        <taxon>metagenomes</taxon>
        <taxon>ecological metagenomes</taxon>
    </lineage>
</organism>
<name>A0A6J6NFF9_9ZZZZ</name>
<feature type="transmembrane region" description="Helical" evidence="1">
    <location>
        <begin position="53"/>
        <end position="74"/>
    </location>
</feature>
<accession>A0A6J6NFF9</accession>
<keyword evidence="1" id="KW-1133">Transmembrane helix</keyword>